<sequence length="84" mass="9509">MPNLFDAFISYGRADSKAFATKLHSRLLKAGLKIWFDQDSVIKEYSEWVLCELSKKANLESRGLKIPVSAVQVRLLVSCTFILC</sequence>
<evidence type="ECO:0000313" key="2">
    <source>
        <dbReference type="EMBL" id="NER26658.1"/>
    </source>
</evidence>
<feature type="domain" description="TIR" evidence="1">
    <location>
        <begin position="8"/>
        <end position="48"/>
    </location>
</feature>
<dbReference type="InterPro" id="IPR035897">
    <property type="entry name" value="Toll_tir_struct_dom_sf"/>
</dbReference>
<protein>
    <submittedName>
        <fullName evidence="2">TIR domain-containing protein</fullName>
    </submittedName>
</protein>
<name>A0A6B3NBV7_9CYAN</name>
<dbReference type="EMBL" id="JAAHFQ010000041">
    <property type="protein sequence ID" value="NER26658.1"/>
    <property type="molecule type" value="Genomic_DNA"/>
</dbReference>
<accession>A0A6B3NBV7</accession>
<dbReference type="Pfam" id="PF13676">
    <property type="entry name" value="TIR_2"/>
    <property type="match status" value="1"/>
</dbReference>
<organism evidence="2">
    <name type="scientific">Symploca sp. SIO1C4</name>
    <dbReference type="NCBI Taxonomy" id="2607765"/>
    <lineage>
        <taxon>Bacteria</taxon>
        <taxon>Bacillati</taxon>
        <taxon>Cyanobacteriota</taxon>
        <taxon>Cyanophyceae</taxon>
        <taxon>Coleofasciculales</taxon>
        <taxon>Coleofasciculaceae</taxon>
        <taxon>Symploca</taxon>
    </lineage>
</organism>
<evidence type="ECO:0000259" key="1">
    <source>
        <dbReference type="Pfam" id="PF13676"/>
    </source>
</evidence>
<reference evidence="2" key="1">
    <citation type="submission" date="2019-11" db="EMBL/GenBank/DDBJ databases">
        <title>Genomic insights into an expanded diversity of filamentous marine cyanobacteria reveals the extraordinary biosynthetic potential of Moorea and Okeania.</title>
        <authorList>
            <person name="Ferreira Leao T."/>
            <person name="Wang M."/>
            <person name="Moss N."/>
            <person name="Da Silva R."/>
            <person name="Sanders J."/>
            <person name="Nurk S."/>
            <person name="Gurevich A."/>
            <person name="Humphrey G."/>
            <person name="Reher R."/>
            <person name="Zhu Q."/>
            <person name="Belda-Ferre P."/>
            <person name="Glukhov E."/>
            <person name="Rex R."/>
            <person name="Dorrestein P.C."/>
            <person name="Knight R."/>
            <person name="Pevzner P."/>
            <person name="Gerwick W.H."/>
            <person name="Gerwick L."/>
        </authorList>
    </citation>
    <scope>NUCLEOTIDE SEQUENCE</scope>
    <source>
        <strain evidence="2">SIO1C4</strain>
    </source>
</reference>
<comment type="caution">
    <text evidence="2">The sequence shown here is derived from an EMBL/GenBank/DDBJ whole genome shotgun (WGS) entry which is preliminary data.</text>
</comment>
<dbReference type="InterPro" id="IPR000157">
    <property type="entry name" value="TIR_dom"/>
</dbReference>
<gene>
    <name evidence="2" type="ORF">F6J89_03255</name>
</gene>
<dbReference type="SUPFAM" id="SSF52200">
    <property type="entry name" value="Toll/Interleukin receptor TIR domain"/>
    <property type="match status" value="1"/>
</dbReference>
<dbReference type="GO" id="GO:0007165">
    <property type="term" value="P:signal transduction"/>
    <property type="evidence" value="ECO:0007669"/>
    <property type="project" value="InterPro"/>
</dbReference>
<dbReference type="AlphaFoldDB" id="A0A6B3NBV7"/>
<proteinExistence type="predicted"/>
<dbReference type="Gene3D" id="3.40.50.10140">
    <property type="entry name" value="Toll/interleukin-1 receptor homology (TIR) domain"/>
    <property type="match status" value="1"/>
</dbReference>